<proteinExistence type="inferred from homology"/>
<keyword evidence="6" id="KW-0175">Coiled coil</keyword>
<dbReference type="Proteomes" id="UP000008141">
    <property type="component" value="Unassembled WGS sequence"/>
</dbReference>
<dbReference type="InterPro" id="IPR045076">
    <property type="entry name" value="MutS"/>
</dbReference>
<dbReference type="FunCoup" id="E1Z4P1">
    <property type="interactions" value="404"/>
</dbReference>
<evidence type="ECO:0000256" key="1">
    <source>
        <dbReference type="ARBA" id="ARBA00006271"/>
    </source>
</evidence>
<dbReference type="InParanoid" id="E1Z4P1"/>
<dbReference type="GeneID" id="17358480"/>
<feature type="domain" description="DNA mismatch repair proteins mutS family" evidence="9">
    <location>
        <begin position="619"/>
        <end position="818"/>
    </location>
</feature>
<dbReference type="GO" id="GO:0006298">
    <property type="term" value="P:mismatch repair"/>
    <property type="evidence" value="ECO:0007669"/>
    <property type="project" value="InterPro"/>
</dbReference>
<feature type="coiled-coil region" evidence="6">
    <location>
        <begin position="499"/>
        <end position="526"/>
    </location>
</feature>
<gene>
    <name evidence="10" type="ORF">CHLNCDRAFT_137861</name>
</gene>
<dbReference type="GO" id="GO:0005634">
    <property type="term" value="C:nucleus"/>
    <property type="evidence" value="ECO:0007669"/>
    <property type="project" value="TreeGrafter"/>
</dbReference>
<feature type="domain" description="DNA mismatch repair protein MutS core" evidence="8">
    <location>
        <begin position="194"/>
        <end position="596"/>
    </location>
</feature>
<feature type="compositionally biased region" description="Gly residues" evidence="7">
    <location>
        <begin position="460"/>
        <end position="482"/>
    </location>
</feature>
<dbReference type="KEGG" id="cvr:CHLNCDRAFT_137861"/>
<evidence type="ECO:0000259" key="8">
    <source>
        <dbReference type="SMART" id="SM00533"/>
    </source>
</evidence>
<evidence type="ECO:0008006" key="12">
    <source>
        <dbReference type="Google" id="ProtNLM"/>
    </source>
</evidence>
<keyword evidence="2" id="KW-0547">Nucleotide-binding</keyword>
<dbReference type="eggNOG" id="KOG0220">
    <property type="taxonomic scope" value="Eukaryota"/>
</dbReference>
<evidence type="ECO:0000256" key="4">
    <source>
        <dbReference type="ARBA" id="ARBA00023125"/>
    </source>
</evidence>
<dbReference type="GO" id="GO:0030983">
    <property type="term" value="F:mismatched DNA binding"/>
    <property type="evidence" value="ECO:0007669"/>
    <property type="project" value="InterPro"/>
</dbReference>
<evidence type="ECO:0000256" key="7">
    <source>
        <dbReference type="SAM" id="MobiDB-lite"/>
    </source>
</evidence>
<dbReference type="GO" id="GO:0005524">
    <property type="term" value="F:ATP binding"/>
    <property type="evidence" value="ECO:0007669"/>
    <property type="project" value="UniProtKB-KW"/>
</dbReference>
<dbReference type="RefSeq" id="XP_005851192.1">
    <property type="nucleotide sequence ID" value="XM_005851130.1"/>
</dbReference>
<dbReference type="PIRSF" id="PIRSF005813">
    <property type="entry name" value="MSH2"/>
    <property type="match status" value="1"/>
</dbReference>
<protein>
    <recommendedName>
        <fullName evidence="12">DNA mismatch repair proteins mutS family domain-containing protein</fullName>
    </recommendedName>
</protein>
<keyword evidence="11" id="KW-1185">Reference proteome</keyword>
<dbReference type="AlphaFoldDB" id="E1Z4P1"/>
<dbReference type="EMBL" id="GL433836">
    <property type="protein sequence ID" value="EFN59090.1"/>
    <property type="molecule type" value="Genomic_DNA"/>
</dbReference>
<evidence type="ECO:0000256" key="6">
    <source>
        <dbReference type="SAM" id="Coils"/>
    </source>
</evidence>
<name>E1Z4P1_CHLVA</name>
<dbReference type="InterPro" id="IPR007696">
    <property type="entry name" value="DNA_mismatch_repair_MutS_core"/>
</dbReference>
<accession>E1Z4P1</accession>
<dbReference type="Gene3D" id="1.10.1420.10">
    <property type="match status" value="2"/>
</dbReference>
<dbReference type="PANTHER" id="PTHR11361:SF34">
    <property type="entry name" value="DNA MISMATCH REPAIR PROTEIN MSH1, MITOCHONDRIAL"/>
    <property type="match status" value="1"/>
</dbReference>
<evidence type="ECO:0000313" key="10">
    <source>
        <dbReference type="EMBL" id="EFN59090.1"/>
    </source>
</evidence>
<dbReference type="SUPFAM" id="SSF52540">
    <property type="entry name" value="P-loop containing nucleoside triphosphate hydrolases"/>
    <property type="match status" value="1"/>
</dbReference>
<evidence type="ECO:0000256" key="2">
    <source>
        <dbReference type="ARBA" id="ARBA00022741"/>
    </source>
</evidence>
<feature type="region of interest" description="Disordered" evidence="7">
    <location>
        <begin position="418"/>
        <end position="497"/>
    </location>
</feature>
<keyword evidence="5" id="KW-0234">DNA repair</keyword>
<dbReference type="Pfam" id="PF05192">
    <property type="entry name" value="MutS_III"/>
    <property type="match status" value="1"/>
</dbReference>
<dbReference type="SUPFAM" id="SSF48334">
    <property type="entry name" value="DNA repair protein MutS, domain III"/>
    <property type="match status" value="2"/>
</dbReference>
<reference evidence="10 11" key="1">
    <citation type="journal article" date="2010" name="Plant Cell">
        <title>The Chlorella variabilis NC64A genome reveals adaptation to photosymbiosis, coevolution with viruses, and cryptic sex.</title>
        <authorList>
            <person name="Blanc G."/>
            <person name="Duncan G."/>
            <person name="Agarkova I."/>
            <person name="Borodovsky M."/>
            <person name="Gurnon J."/>
            <person name="Kuo A."/>
            <person name="Lindquist E."/>
            <person name="Lucas S."/>
            <person name="Pangilinan J."/>
            <person name="Polle J."/>
            <person name="Salamov A."/>
            <person name="Terry A."/>
            <person name="Yamada T."/>
            <person name="Dunigan D.D."/>
            <person name="Grigoriev I.V."/>
            <person name="Claverie J.M."/>
            <person name="Van Etten J.L."/>
        </authorList>
    </citation>
    <scope>NUCLEOTIDE SEQUENCE [LARGE SCALE GENOMIC DNA]</scope>
    <source>
        <strain evidence="10 11">NC64A</strain>
    </source>
</reference>
<dbReference type="InterPro" id="IPR000432">
    <property type="entry name" value="DNA_mismatch_repair_MutS_C"/>
</dbReference>
<dbReference type="InterPro" id="IPR036678">
    <property type="entry name" value="MutS_con_dom_sf"/>
</dbReference>
<evidence type="ECO:0000313" key="11">
    <source>
        <dbReference type="Proteomes" id="UP000008141"/>
    </source>
</evidence>
<dbReference type="Gene3D" id="3.40.50.300">
    <property type="entry name" value="P-loop containing nucleotide triphosphate hydrolases"/>
    <property type="match status" value="1"/>
</dbReference>
<dbReference type="OMA" id="QVIQMMF"/>
<comment type="similarity">
    <text evidence="1">Belongs to the DNA mismatch repair MutS family.</text>
</comment>
<sequence length="891" mass="93670">MPATAGGAAGNEQASEGGLPAEEQAAGALVAGVIDNRAGEVGLAVLDADGGTLLLAQHVETTRTFARTLDLLAQHNPERLLVVAEAQETGVAVPRGAWDDSAGLVALTKYANAEARAVLEAGMLQSSANCYLAYAAAGALLKYLEQDAVGLVPLAGSLAVWHADSDTHMHIDQATAAALELIHPIRVGTCSAKLSGMSLLRVLDRTKTKCGARLLRASLLQPLRDIATLSLRYDAVEELGRDDELAFNVSTCLAALPKDLDRMCGSLSLRPAKTQAGTLRRIAAMIQSFILLHEALAVLPPLAEALAAARCELLRAVGAACGHAAFGELRGELQAVLEEDVRSAKSAFLNRTQQCFAVKNGVDGFLDVARQTFCRVTEQVHELANSLREQHRLPGMRVHYTAKRGFCFILGAAGDGGAPGGGGRSGRGGVRARQKHPRDLEDGEEEQEVHELPQLTAGTSTGGRGDGGGGGRARQRQAGGGRVRVPPGFSVLQHSGRTAQVTTGELNALNARLRDASNDCMVLTEQVLEGVSDKVASAYLPLLHRLVDGVALLDMLAGFSLVASGDPAGRQYVRPVLTEAGPLALVEARHPVLECLEGGGGSGGGYPYQPNDTYLALNSSFHIITGELRQRLGGGMGPNMSGKSTYLRQVALCVVMAQVGAFVPASFASLAPRDRLLSRVGAGDSLETCSSSFMVEMQEVAHILAHATPRSLVLVDELGRATSTADGVALAWAVGEQLVSRGAPTLFATHFHQLTDLAVVYPAATAWHFGVDASRHRLDFSWRLRAGGSEEAGHYGLLLARAVGFPPEVLQVAEEVVAALDESEGQRIRAYGTADAAQLAAVYDVVHKLALVAQSFAAGGSQDVRGLQKQLRRLKSEAREALADPPGLLAL</sequence>
<keyword evidence="5" id="KW-0227">DNA damage</keyword>
<dbReference type="Pfam" id="PF00488">
    <property type="entry name" value="MutS_V"/>
    <property type="match status" value="1"/>
</dbReference>
<dbReference type="SMART" id="SM00534">
    <property type="entry name" value="MUTSac"/>
    <property type="match status" value="1"/>
</dbReference>
<dbReference type="GO" id="GO:0140664">
    <property type="term" value="F:ATP-dependent DNA damage sensor activity"/>
    <property type="evidence" value="ECO:0007669"/>
    <property type="project" value="InterPro"/>
</dbReference>
<feature type="compositionally biased region" description="Gly residues" evidence="7">
    <location>
        <begin position="418"/>
        <end position="429"/>
    </location>
</feature>
<evidence type="ECO:0000256" key="5">
    <source>
        <dbReference type="ARBA" id="ARBA00023204"/>
    </source>
</evidence>
<dbReference type="InterPro" id="IPR036187">
    <property type="entry name" value="DNA_mismatch_repair_MutS_sf"/>
</dbReference>
<keyword evidence="3" id="KW-0067">ATP-binding</keyword>
<evidence type="ECO:0000259" key="9">
    <source>
        <dbReference type="SMART" id="SM00534"/>
    </source>
</evidence>
<dbReference type="PANTHER" id="PTHR11361">
    <property type="entry name" value="DNA MISMATCH REPAIR PROTEIN MUTS FAMILY MEMBER"/>
    <property type="match status" value="1"/>
</dbReference>
<evidence type="ECO:0000256" key="3">
    <source>
        <dbReference type="ARBA" id="ARBA00022840"/>
    </source>
</evidence>
<dbReference type="InterPro" id="IPR011184">
    <property type="entry name" value="DNA_mismatch_repair_Msh2"/>
</dbReference>
<organism evidence="11">
    <name type="scientific">Chlorella variabilis</name>
    <name type="common">Green alga</name>
    <dbReference type="NCBI Taxonomy" id="554065"/>
    <lineage>
        <taxon>Eukaryota</taxon>
        <taxon>Viridiplantae</taxon>
        <taxon>Chlorophyta</taxon>
        <taxon>core chlorophytes</taxon>
        <taxon>Trebouxiophyceae</taxon>
        <taxon>Chlorellales</taxon>
        <taxon>Chlorellaceae</taxon>
        <taxon>Chlorella clade</taxon>
        <taxon>Chlorella</taxon>
    </lineage>
</organism>
<dbReference type="InterPro" id="IPR027417">
    <property type="entry name" value="P-loop_NTPase"/>
</dbReference>
<dbReference type="SMART" id="SM00533">
    <property type="entry name" value="MUTSd"/>
    <property type="match status" value="1"/>
</dbReference>
<dbReference type="OrthoDB" id="276261at2759"/>
<keyword evidence="4" id="KW-0238">DNA-binding</keyword>
<dbReference type="STRING" id="554065.E1Z4P1"/>
<dbReference type="SUPFAM" id="SSF53150">
    <property type="entry name" value="DNA repair protein MutS, domain II"/>
    <property type="match status" value="1"/>
</dbReference>